<dbReference type="PANTHER" id="PTHR25462:SF296">
    <property type="entry name" value="MEIOTIC P26, ISOFORM F"/>
    <property type="match status" value="1"/>
</dbReference>
<dbReference type="AlphaFoldDB" id="A0A8S3PUP7"/>
<evidence type="ECO:0000256" key="1">
    <source>
        <dbReference type="PROSITE-ProRule" id="PRU00024"/>
    </source>
</evidence>
<dbReference type="EMBL" id="CAJPWZ010000138">
    <property type="protein sequence ID" value="CAG2186515.1"/>
    <property type="molecule type" value="Genomic_DNA"/>
</dbReference>
<name>A0A8S3PUP7_MYTED</name>
<keyword evidence="2" id="KW-0175">Coiled coil</keyword>
<evidence type="ECO:0000313" key="4">
    <source>
        <dbReference type="EMBL" id="CAG2186515.1"/>
    </source>
</evidence>
<evidence type="ECO:0000256" key="2">
    <source>
        <dbReference type="SAM" id="Coils"/>
    </source>
</evidence>
<feature type="domain" description="B box-type" evidence="3">
    <location>
        <begin position="10"/>
        <end position="53"/>
    </location>
</feature>
<dbReference type="PANTHER" id="PTHR25462">
    <property type="entry name" value="BONUS, ISOFORM C-RELATED"/>
    <property type="match status" value="1"/>
</dbReference>
<protein>
    <recommendedName>
        <fullName evidence="3">B box-type domain-containing protein</fullName>
    </recommendedName>
</protein>
<keyword evidence="5" id="KW-1185">Reference proteome</keyword>
<comment type="caution">
    <text evidence="4">The sequence shown here is derived from an EMBL/GenBank/DDBJ whole genome shotgun (WGS) entry which is preliminary data.</text>
</comment>
<keyword evidence="1" id="KW-0862">Zinc</keyword>
<keyword evidence="1" id="KW-0479">Metal-binding</keyword>
<evidence type="ECO:0000259" key="3">
    <source>
        <dbReference type="PROSITE" id="PS50119"/>
    </source>
</evidence>
<dbReference type="GO" id="GO:0008270">
    <property type="term" value="F:zinc ion binding"/>
    <property type="evidence" value="ECO:0007669"/>
    <property type="project" value="UniProtKB-KW"/>
</dbReference>
<reference evidence="4" key="1">
    <citation type="submission" date="2021-03" db="EMBL/GenBank/DDBJ databases">
        <authorList>
            <person name="Bekaert M."/>
        </authorList>
    </citation>
    <scope>NUCLEOTIDE SEQUENCE</scope>
</reference>
<feature type="coiled-coil region" evidence="2">
    <location>
        <begin position="163"/>
        <end position="200"/>
    </location>
</feature>
<dbReference type="SUPFAM" id="SSF101898">
    <property type="entry name" value="NHL repeat"/>
    <property type="match status" value="1"/>
</dbReference>
<gene>
    <name evidence="4" type="ORF">MEDL_2052</name>
</gene>
<dbReference type="CDD" id="cd19757">
    <property type="entry name" value="Bbox1"/>
    <property type="match status" value="1"/>
</dbReference>
<proteinExistence type="predicted"/>
<organism evidence="4 5">
    <name type="scientific">Mytilus edulis</name>
    <name type="common">Blue mussel</name>
    <dbReference type="NCBI Taxonomy" id="6550"/>
    <lineage>
        <taxon>Eukaryota</taxon>
        <taxon>Metazoa</taxon>
        <taxon>Spiralia</taxon>
        <taxon>Lophotrochozoa</taxon>
        <taxon>Mollusca</taxon>
        <taxon>Bivalvia</taxon>
        <taxon>Autobranchia</taxon>
        <taxon>Pteriomorphia</taxon>
        <taxon>Mytilida</taxon>
        <taxon>Mytiloidea</taxon>
        <taxon>Mytilidae</taxon>
        <taxon>Mytilinae</taxon>
        <taxon>Mytilus</taxon>
    </lineage>
</organism>
<dbReference type="InterPro" id="IPR015943">
    <property type="entry name" value="WD40/YVTN_repeat-like_dom_sf"/>
</dbReference>
<evidence type="ECO:0000313" key="5">
    <source>
        <dbReference type="Proteomes" id="UP000683360"/>
    </source>
</evidence>
<keyword evidence="1" id="KW-0863">Zinc-finger</keyword>
<dbReference type="InterPro" id="IPR000315">
    <property type="entry name" value="Znf_B-box"/>
</dbReference>
<dbReference type="Proteomes" id="UP000683360">
    <property type="component" value="Unassembled WGS sequence"/>
</dbReference>
<dbReference type="OrthoDB" id="6121460at2759"/>
<dbReference type="Gene3D" id="3.30.160.60">
    <property type="entry name" value="Classic Zinc Finger"/>
    <property type="match status" value="1"/>
</dbReference>
<dbReference type="Gene3D" id="2.130.10.10">
    <property type="entry name" value="YVTN repeat-like/Quinoprotein amine dehydrogenase"/>
    <property type="match status" value="1"/>
</dbReference>
<sequence>MATNLSIWGVCDNLQITKHSVVWCFECDEGLCEKCKTHHAVSKASKSHETVSITENKKLPTEVQQIVQNCKFHNEKYEFFCRTHVCPCCKKCLKYHKDCKGLTDINELIKNVKTSNAFNEIEQTLKEVVQNIKGLSTNRTENLKYLENKKIEIEGDDLIKGLLKVEEKEISKIEDLLTTLKKKETTLTKAQENITNIEKDIAVEENFIQSIATSGSTNQVNISCQINKSLQQISASVQKFGEINVSSVPCNFSIQERKNRQAQIMVALPTSNIDNLTLTLEKRINSELSYVYGCLLLPGDRMVFSSYRDDKIRVLKSDGSKDFQIKKIGPTFDVVFIGDDSIAVTSGGSNQINIIDLKKHKLKKSIKVDSYNGGVVYKDGHLIYCAREKGIQMISLNDETITNVSSTIPNSQIMRTLQH</sequence>
<dbReference type="InterPro" id="IPR047153">
    <property type="entry name" value="TRIM45/56/19-like"/>
</dbReference>
<accession>A0A8S3PUP7</accession>
<dbReference type="PROSITE" id="PS50119">
    <property type="entry name" value="ZF_BBOX"/>
    <property type="match status" value="1"/>
</dbReference>